<reference evidence="1" key="1">
    <citation type="journal article" date="2022" name="bioRxiv">
        <title>Sequencing and chromosome-scale assembly of the giantPleurodeles waltlgenome.</title>
        <authorList>
            <person name="Brown T."/>
            <person name="Elewa A."/>
            <person name="Iarovenko S."/>
            <person name="Subramanian E."/>
            <person name="Araus A.J."/>
            <person name="Petzold A."/>
            <person name="Susuki M."/>
            <person name="Suzuki K.-i.T."/>
            <person name="Hayashi T."/>
            <person name="Toyoda A."/>
            <person name="Oliveira C."/>
            <person name="Osipova E."/>
            <person name="Leigh N.D."/>
            <person name="Simon A."/>
            <person name="Yun M.H."/>
        </authorList>
    </citation>
    <scope>NUCLEOTIDE SEQUENCE</scope>
    <source>
        <strain evidence="1">20211129_DDA</strain>
        <tissue evidence="1">Liver</tissue>
    </source>
</reference>
<organism evidence="1 2">
    <name type="scientific">Pleurodeles waltl</name>
    <name type="common">Iberian ribbed newt</name>
    <dbReference type="NCBI Taxonomy" id="8319"/>
    <lineage>
        <taxon>Eukaryota</taxon>
        <taxon>Metazoa</taxon>
        <taxon>Chordata</taxon>
        <taxon>Craniata</taxon>
        <taxon>Vertebrata</taxon>
        <taxon>Euteleostomi</taxon>
        <taxon>Amphibia</taxon>
        <taxon>Batrachia</taxon>
        <taxon>Caudata</taxon>
        <taxon>Salamandroidea</taxon>
        <taxon>Salamandridae</taxon>
        <taxon>Pleurodelinae</taxon>
        <taxon>Pleurodeles</taxon>
    </lineage>
</organism>
<dbReference type="Proteomes" id="UP001066276">
    <property type="component" value="Chromosome 2_1"/>
</dbReference>
<protein>
    <submittedName>
        <fullName evidence="1">Uncharacterized protein</fullName>
    </submittedName>
</protein>
<keyword evidence="2" id="KW-1185">Reference proteome</keyword>
<proteinExistence type="predicted"/>
<dbReference type="EMBL" id="JANPWB010000003">
    <property type="protein sequence ID" value="KAJ1203172.1"/>
    <property type="molecule type" value="Genomic_DNA"/>
</dbReference>
<evidence type="ECO:0000313" key="1">
    <source>
        <dbReference type="EMBL" id="KAJ1203172.1"/>
    </source>
</evidence>
<accession>A0AAV7VR85</accession>
<dbReference type="AlphaFoldDB" id="A0AAV7VR85"/>
<sequence>MLRTVYLLDSQPPPVKKLTSLKDYINDPDRDEPLIGLKYVEEGKKIKGKRHYRCTLCEHDMAMQIMFDHLIGHKHRRSYLNRHFPLLIKGVQAPTVAVIKKLAKEVEEEEGIQTYAINAILAFRFFMRIVLKL</sequence>
<evidence type="ECO:0000313" key="2">
    <source>
        <dbReference type="Proteomes" id="UP001066276"/>
    </source>
</evidence>
<comment type="caution">
    <text evidence="1">The sequence shown here is derived from an EMBL/GenBank/DDBJ whole genome shotgun (WGS) entry which is preliminary data.</text>
</comment>
<gene>
    <name evidence="1" type="ORF">NDU88_006965</name>
</gene>
<name>A0AAV7VR85_PLEWA</name>